<evidence type="ECO:0000313" key="2">
    <source>
        <dbReference type="Proteomes" id="UP000001610"/>
    </source>
</evidence>
<dbReference type="AlphaFoldDB" id="G3J6L4"/>
<dbReference type="KEGG" id="cmt:CCM_01701"/>
<dbReference type="VEuPathDB" id="FungiDB:CCM_01701"/>
<keyword evidence="2" id="KW-1185">Reference proteome</keyword>
<dbReference type="EMBL" id="JH126399">
    <property type="protein sequence ID" value="EGX97042.1"/>
    <property type="molecule type" value="Genomic_DNA"/>
</dbReference>
<organism evidence="1 2">
    <name type="scientific">Cordyceps militaris (strain CM01)</name>
    <name type="common">Caterpillar fungus</name>
    <dbReference type="NCBI Taxonomy" id="983644"/>
    <lineage>
        <taxon>Eukaryota</taxon>
        <taxon>Fungi</taxon>
        <taxon>Dikarya</taxon>
        <taxon>Ascomycota</taxon>
        <taxon>Pezizomycotina</taxon>
        <taxon>Sordariomycetes</taxon>
        <taxon>Hypocreomycetidae</taxon>
        <taxon>Hypocreales</taxon>
        <taxon>Cordycipitaceae</taxon>
        <taxon>Cordyceps</taxon>
    </lineage>
</organism>
<sequence>MTVTYDSKASQLPAEAATAGSTSNFDGQQTVFYEELGCLDAETFTRAAHLAPNVPEAPAAWTYRCVGHCGLSPSLCVAHLQAQVAELRATADDVAAKYSRGVGPINKGSGLLFPGRQQSAGCSRSPAWDALECPSPWFPADGTGVPAPNFSALFNVRTKGFVLVDRWEKTDVAWLEGTVSHAAVGAAWRLTGVEVRCVDNTRETAPWAAQTSLDGGHRGQFTYCCQLPTLGTEQDALAQQLFAIGALRNARVLSAVMCCVELYHTAARLLEMRDATMASGRETRVGGLRTTTHGVAFSAVALRGDALPPKLSGYATCPTAAFAALCAREHATGAMRNTSVFAMGLGYDRGVYGGSIAGLWALMDAGFMYDYSTGSFSRRLGQRIGDAFAAARAHDAGDAALNAHLLDVVTIIACNFTAIKAKAALEDRRRLASRPCMAVWEDLAAAARYRMADAAFAHVWYDSPNDMRSLVIGGLGCAMHDLVDVGPDVACGEVSNLIPSLTGGDLSAGALRGVYVGLIATLEWYADHDPFNTSALAILFTHWWQLCNLRHRLVALMSRLAPSPAYAVCPEKLAGELTFACITPGHGLRFAEGQAVIDAQRAELARIEAELAAAGVTDLDGLIQKLVRPVLEYADGKETRLPVEVVYCADVLEAMLARAHSDKIRALWRLMLVMWKCGAMWMAVLANTQYAHQGLTNCDRGRDDYNAATWGKAEAAEARDVVGTEELVKDGSNSVGFQWLLSKVRSLAERLWAVVV</sequence>
<dbReference type="OrthoDB" id="4868266at2759"/>
<dbReference type="RefSeq" id="XP_006666919.1">
    <property type="nucleotide sequence ID" value="XM_006666856.1"/>
</dbReference>
<gene>
    <name evidence="1" type="ORF">CCM_01701</name>
</gene>
<name>G3J6L4_CORMM</name>
<dbReference type="InParanoid" id="G3J6L4"/>
<dbReference type="HOGENOM" id="CLU_025881_0_0_1"/>
<reference evidence="1 2" key="1">
    <citation type="journal article" date="2011" name="Genome Biol.">
        <title>Genome sequence of the insect pathogenic fungus Cordyceps militaris, a valued traditional Chinese medicine.</title>
        <authorList>
            <person name="Zheng P."/>
            <person name="Xia Y."/>
            <person name="Xiao G."/>
            <person name="Xiong C."/>
            <person name="Hu X."/>
            <person name="Zhang S."/>
            <person name="Zheng H."/>
            <person name="Huang Y."/>
            <person name="Zhou Y."/>
            <person name="Wang S."/>
            <person name="Zhao G.P."/>
            <person name="Liu X."/>
            <person name="St Leger R.J."/>
            <person name="Wang C."/>
        </authorList>
    </citation>
    <scope>NUCLEOTIDE SEQUENCE [LARGE SCALE GENOMIC DNA]</scope>
    <source>
        <strain evidence="1 2">CM01</strain>
    </source>
</reference>
<protein>
    <submittedName>
        <fullName evidence="1">Uncharacterized protein</fullName>
    </submittedName>
</protein>
<dbReference type="Proteomes" id="UP000001610">
    <property type="component" value="Unassembled WGS sequence"/>
</dbReference>
<accession>G3J6L4</accession>
<dbReference type="eggNOG" id="ENOG502SK2H">
    <property type="taxonomic scope" value="Eukaryota"/>
</dbReference>
<dbReference type="GeneID" id="18163731"/>
<proteinExistence type="predicted"/>
<evidence type="ECO:0000313" key="1">
    <source>
        <dbReference type="EMBL" id="EGX97042.1"/>
    </source>
</evidence>